<gene>
    <name evidence="18" type="primary">Pzl</name>
</gene>
<dbReference type="RefSeq" id="XP_033241796.1">
    <property type="nucleotide sequence ID" value="XM_033385905.1"/>
</dbReference>
<feature type="transmembrane region" description="Helical" evidence="10">
    <location>
        <begin position="201"/>
        <end position="219"/>
    </location>
</feature>
<comment type="caution">
    <text evidence="10">Lacks conserved residue(s) required for the propagation of feature annotation.</text>
</comment>
<dbReference type="GO" id="GO:0008381">
    <property type="term" value="F:mechanosensitive monoatomic ion channel activity"/>
    <property type="evidence" value="ECO:0007669"/>
    <property type="project" value="InterPro"/>
</dbReference>
<dbReference type="GO" id="GO:0005886">
    <property type="term" value="C:plasma membrane"/>
    <property type="evidence" value="ECO:0007669"/>
    <property type="project" value="UniProtKB-SubCell"/>
</dbReference>
<feature type="domain" description="Piezo transmembrane helical unit" evidence="14">
    <location>
        <begin position="1539"/>
        <end position="1654"/>
    </location>
</feature>
<evidence type="ECO:0000256" key="3">
    <source>
        <dbReference type="ARBA" id="ARBA00022448"/>
    </source>
</evidence>
<dbReference type="Pfam" id="PF23188">
    <property type="entry name" value="THU_Piezo1"/>
    <property type="match status" value="1"/>
</dbReference>
<dbReference type="GO" id="GO:0042391">
    <property type="term" value="P:regulation of membrane potential"/>
    <property type="evidence" value="ECO:0007669"/>
    <property type="project" value="TreeGrafter"/>
</dbReference>
<feature type="transmembrane region" description="Helical" evidence="10">
    <location>
        <begin position="751"/>
        <end position="776"/>
    </location>
</feature>
<feature type="transmembrane region" description="Helical" evidence="10">
    <location>
        <begin position="170"/>
        <end position="195"/>
    </location>
</feature>
<feature type="transmembrane region" description="Helical" evidence="10">
    <location>
        <begin position="844"/>
        <end position="864"/>
    </location>
</feature>
<feature type="transmembrane region" description="Helical" evidence="10">
    <location>
        <begin position="533"/>
        <end position="560"/>
    </location>
</feature>
<feature type="transmembrane region" description="Helical" evidence="10">
    <location>
        <begin position="1983"/>
        <end position="2007"/>
    </location>
</feature>
<feature type="transmembrane region" description="Helical" evidence="10">
    <location>
        <begin position="1839"/>
        <end position="1862"/>
    </location>
</feature>
<feature type="domain" description="Piezo TM25-28" evidence="13">
    <location>
        <begin position="1063"/>
        <end position="1381"/>
    </location>
</feature>
<feature type="transmembrane region" description="Helical" evidence="10">
    <location>
        <begin position="1811"/>
        <end position="1827"/>
    </location>
</feature>
<feature type="transmembrane region" description="Helical" evidence="10">
    <location>
        <begin position="1138"/>
        <end position="1156"/>
    </location>
</feature>
<feature type="transmembrane region" description="Helical" evidence="10">
    <location>
        <begin position="231"/>
        <end position="252"/>
    </location>
</feature>
<dbReference type="PANTHER" id="PTHR13167:SF25">
    <property type="entry name" value="PIEZO-TYPE MECHANOSENSITIVE ION CHANNEL COMPONENT"/>
    <property type="match status" value="1"/>
</dbReference>
<feature type="transmembrane region" description="Helical" evidence="10">
    <location>
        <begin position="650"/>
        <end position="671"/>
    </location>
</feature>
<dbReference type="GO" id="GO:0050982">
    <property type="term" value="P:detection of mechanical stimulus"/>
    <property type="evidence" value="ECO:0007669"/>
    <property type="project" value="TreeGrafter"/>
</dbReference>
<feature type="transmembrane region" description="Helical" evidence="10">
    <location>
        <begin position="421"/>
        <end position="439"/>
    </location>
</feature>
<organism evidence="17 18">
    <name type="scientific">Drosophila pseudoobscura pseudoobscura</name>
    <name type="common">Fruit fly</name>
    <dbReference type="NCBI Taxonomy" id="46245"/>
    <lineage>
        <taxon>Eukaryota</taxon>
        <taxon>Metazoa</taxon>
        <taxon>Ecdysozoa</taxon>
        <taxon>Arthropoda</taxon>
        <taxon>Hexapoda</taxon>
        <taxon>Insecta</taxon>
        <taxon>Pterygota</taxon>
        <taxon>Neoptera</taxon>
        <taxon>Endopterygota</taxon>
        <taxon>Diptera</taxon>
        <taxon>Brachycera</taxon>
        <taxon>Muscomorpha</taxon>
        <taxon>Ephydroidea</taxon>
        <taxon>Drosophilidae</taxon>
        <taxon>Drosophila</taxon>
        <taxon>Sophophora</taxon>
    </lineage>
</organism>
<keyword evidence="5 10" id="KW-0812">Transmembrane</keyword>
<feature type="transmembrane region" description="Helical" evidence="10">
    <location>
        <begin position="1583"/>
        <end position="1601"/>
    </location>
</feature>
<keyword evidence="6 10" id="KW-1133">Transmembrane helix</keyword>
<evidence type="ECO:0000313" key="17">
    <source>
        <dbReference type="Proteomes" id="UP000001819"/>
    </source>
</evidence>
<proteinExistence type="inferred from homology"/>
<feature type="transmembrane region" description="Helical" evidence="10">
    <location>
        <begin position="931"/>
        <end position="947"/>
    </location>
</feature>
<feature type="transmembrane region" description="Helical" evidence="10">
    <location>
        <begin position="1557"/>
        <end position="1576"/>
    </location>
</feature>
<dbReference type="Proteomes" id="UP000001819">
    <property type="component" value="Chromosome 2"/>
</dbReference>
<dbReference type="InterPro" id="IPR027272">
    <property type="entry name" value="Piezo"/>
</dbReference>
<dbReference type="InterPro" id="IPR056769">
    <property type="entry name" value="Piezo_TM1-24"/>
</dbReference>
<keyword evidence="3" id="KW-0813">Transport</keyword>
<evidence type="ECO:0000256" key="8">
    <source>
        <dbReference type="ARBA" id="ARBA00023136"/>
    </source>
</evidence>
<evidence type="ECO:0000259" key="13">
    <source>
        <dbReference type="Pfam" id="PF15917"/>
    </source>
</evidence>
<dbReference type="InterPro" id="IPR031805">
    <property type="entry name" value="Piezo_TM25-28"/>
</dbReference>
<feature type="transmembrane region" description="Helical" evidence="10">
    <location>
        <begin position="1078"/>
        <end position="1099"/>
    </location>
</feature>
<sequence>MAEFVLLMLVRILLPVTLIIVSLVRPVGLSFVYLFMFFMSPWLLQTKSRTQRTMLHAYLIVLCVLSVLFIIGHIIINLVNLFHFRLALSIEQVFILRQVGFIYFKRLRLITVMQWILPDIFIFICTLALFIFAKISAKKQRMHFQDEEEEIIRKNRETSGSLKMAEMNRLLIIVYIRSILKTSPIFSLIVLYFAATLRPSLPGSLYFLMFIIAGTYWAIYRQLHRGMHYPLIFMVIALSLHITFIIGCQLPVVQKLINTDTIWSRIMGMEILLRLSEHNNNGKIIEFNQELNVDSYLSPVALMLAYFVTTLNLIHRAQYELTFNSIRMNLGPKPNDIPSQKQTVHESNELISPNAQPSMLEQFFYMLFDITSVIYKNSYILMNTIMMIWSIVYHSWLTFVLLIWANILWMIPNQRRSMMRSSFFVVLFAEFLVVTQYIYGMNIYEEELPTKVTSCGFNLEQIGFVHPQNKGSQPWIPLTVKTGFLFTFWITSRQYFKEKAEDRTQSDLLQQIFGPHHSRSEHLLFEKSQAPRLIVFIFKSVTNFITRIWMWLLIFLIFLCAMIDRVMTGFRICYMSLFLLFLMVFQMSLQLWIKFLYGYWMFLIFYAMSILTVIYTYQFDNFDYYWHQFLNVQPTLQNDIGLRRYQTKELFLHLLIPTLTVIFTVVQLHYFHRLFMDSVRRPKPTDQKIRGSIMTFNVGSNTPQKVFDTYKQSWKVFFSAGYRKLRSKGRRWFRPGKLITWGFLEMHMIKAVILTSFYCAISEVCFFNFFLVLLSLISVCVNRFLRRVIFRVVTFWVSVLVLMKMIYQIKYLDQSQYDYKCKNNTVNFAEWMGLSKMDPTFSSLLRYISPYIVYMIVTSLHAVVKLRDHLIRYSMFKRKERKVLFPKISRQDAERDFAGLIKYLLNYGYFKFGLEITLIGIVSTIALRRDLLALTYAVWLILLLSLNRMQCARIWEILQLYFVLSIFVQYLYLLNFPPNLCAVSSKDSPYANSTNTIWKMLDNSTKLFYKSKLMLDFIVLLLISRQRKSFKAEIHHIDGSYRGGDNKNVVYNIAKLGHVYFENPTHDFCSYVRNYADVLKTAVFCGFFWITLAIVFMGGVCSMDILSLGYIIFALVFLLQGSEVYLQNIHYIICRWNCLIAFNILNIVVKVSIIVLENTIKAIDKPFLNALFTVLHHDRSFALQKSDQYNVSNEFNSRDEDFHYGPKKLIFKNTLVWHAIIFAFIIFQHRIFRSYYFCHIIMDTQANTILASRGASIIENLHYKQIYDRREYEKNVLESVKAKMERIRASNRKNFTKISSLDAHNFSPRTSMHVQYSAEVRSVLQDYTAKPAKPNTHVTDMYFTRSPQPKRRDLRLHPHAVRTGDYYMFEEFDDDDDMDVYEEYDFLEKEDLRARQMRLPSKSKTNPFRETRGSQEYSYEESSDSDYEDFDTHPVIKLTSELIVLLTFRLNRLSRNYRFVHKVLSAEKKTLQEISTMNRLGLSNTAAMFDFLNQSLNEKISASGKDSGINLVSKGDDFTTLDHNDFVRMLISMWYALIANTQAICYLAVFINQAANSSIISLPMPFLVLCWGSLTLPRPTKTFWVTLITYTLAMIFFKSIMHQKIVLDQQFINRKKNTVNFELVMKHGNAVYDLLLLVVLFWHRYMLKKQGIWTMLRTNSEVLLLERNPSKIKRTYSKEKPADILERLRQEAGGEPKDPHRSSGSPSEFDRDIDDVLRPSMENKYVYQNIESEYYRRTMQRLAHKGGFLSAFYKFFSGLRYKARLSTDVYTLIFLCDFVNFFVLLFGFPKFAYRHKYTTSVLQTYIQGNKVPFSFLLMLVVQFLTIVTERAIYLRKALIYKIVFHFVTVVGIHIWMFFLVPYVTGHSFGETAPVIFYLVKCLHMLLSAYQIRCGYPKRILGNVFTKGYSLVNYVAFKIYMEIPFLYILRTMLDWVCIDTTLTVMEWIKMEDIFQSVFIVRCYRQMDTDFPVLRGEPKALYVKLLVGGTIILILIALIWSPLFIFALIGTVGKPNIPRRADITVKIGHYEPIYVSQSYSGIHQFSDANYKELTNSFYLDNYATDHIRVYDAVDITAIKFDANSLTLWNMSPPDKKRLLSDLKNGKKLEIRLNLSLKTSVTTETITTEMAYTLTRGNKKIREMLIKMMYATNSNARVIIPDILPKFITVQKQDVKIKFIKDYNGKYARPIILEKKEDDGKVWWNMYDYCNDKFYTEILSSLPRSDCEGGVVFYIFNDKSFPSTMSFLEKTGIIGLYTTFVYVVSRVIRSLIANNHRRIMFEDLPYVDRVLKLCNDIYLVRETQEYRLEEDLYGKLLFLYRSPETLIKWTRFKEDLPDDISTSQLSMGKSKSSINDDDSVQTSTSTQKRP</sequence>
<dbReference type="FunCoup" id="A0A6I8WED6">
    <property type="interactions" value="53"/>
</dbReference>
<keyword evidence="17" id="KW-1185">Reference proteome</keyword>
<dbReference type="GO" id="GO:0005261">
    <property type="term" value="F:monoatomic cation channel activity"/>
    <property type="evidence" value="ECO:0007669"/>
    <property type="project" value="TreeGrafter"/>
</dbReference>
<evidence type="ECO:0000259" key="12">
    <source>
        <dbReference type="Pfam" id="PF12166"/>
    </source>
</evidence>
<accession>A0A6I8WED6</accession>
<name>A0A6I8WED6_DROPS</name>
<feature type="transmembrane region" description="Helical" evidence="10">
    <location>
        <begin position="1630"/>
        <end position="1647"/>
    </location>
</feature>
<feature type="compositionally biased region" description="Basic and acidic residues" evidence="11">
    <location>
        <begin position="1689"/>
        <end position="1701"/>
    </location>
</feature>
<keyword evidence="9 10" id="KW-0407">Ion channel</keyword>
<evidence type="ECO:0000256" key="11">
    <source>
        <dbReference type="SAM" id="MobiDB-lite"/>
    </source>
</evidence>
<dbReference type="InterPro" id="IPR056768">
    <property type="entry name" value="THU_Piezo"/>
</dbReference>
<evidence type="ECO:0000256" key="6">
    <source>
        <dbReference type="ARBA" id="ARBA00022989"/>
    </source>
</evidence>
<feature type="transmembrane region" description="Helical" evidence="10">
    <location>
        <begin position="1874"/>
        <end position="1891"/>
    </location>
</feature>
<feature type="transmembrane region" description="Helical" evidence="10">
    <location>
        <begin position="904"/>
        <end position="925"/>
    </location>
</feature>
<feature type="compositionally biased region" description="Polar residues" evidence="11">
    <location>
        <begin position="2357"/>
        <end position="2367"/>
    </location>
</feature>
<feature type="transmembrane region" description="Helical" evidence="10">
    <location>
        <begin position="112"/>
        <end position="133"/>
    </location>
</feature>
<evidence type="ECO:0000256" key="1">
    <source>
        <dbReference type="ARBA" id="ARBA00004651"/>
    </source>
</evidence>
<feature type="transmembrane region" description="Helical" evidence="10">
    <location>
        <begin position="388"/>
        <end position="409"/>
    </location>
</feature>
<feature type="domain" description="Piezo TM1-24" evidence="15">
    <location>
        <begin position="25"/>
        <end position="676"/>
    </location>
</feature>
<feature type="transmembrane region" description="Helical" evidence="10">
    <location>
        <begin position="954"/>
        <end position="973"/>
    </location>
</feature>
<feature type="transmembrane region" description="Helical" evidence="10">
    <location>
        <begin position="12"/>
        <end position="36"/>
    </location>
</feature>
<feature type="region of interest" description="Disordered" evidence="11">
    <location>
        <begin position="1398"/>
        <end position="1425"/>
    </location>
</feature>
<dbReference type="PANTHER" id="PTHR13167">
    <property type="entry name" value="PIEZO-TYPE MECHANOSENSITIVE ION CHANNEL COMPONENT"/>
    <property type="match status" value="1"/>
</dbReference>
<evidence type="ECO:0000256" key="9">
    <source>
        <dbReference type="ARBA" id="ARBA00023303"/>
    </source>
</evidence>
<keyword evidence="8 10" id="KW-0472">Membrane</keyword>
<feature type="transmembrane region" description="Helical" evidence="10">
    <location>
        <begin position="1007"/>
        <end position="1024"/>
    </location>
</feature>
<dbReference type="Pfam" id="PF12166">
    <property type="entry name" value="Piezo_cap"/>
    <property type="match status" value="1"/>
</dbReference>
<feature type="domain" description="Piezo THU9 and anchor" evidence="16">
    <location>
        <begin position="1767"/>
        <end position="2005"/>
    </location>
</feature>
<dbReference type="KEGG" id="dpo:6899548"/>
<comment type="similarity">
    <text evidence="2 10">Belongs to the PIEZO (TC 1.A.75) family.</text>
</comment>
<evidence type="ECO:0000313" key="18">
    <source>
        <dbReference type="RefSeq" id="XP_033241796.1"/>
    </source>
</evidence>
<reference evidence="17" key="1">
    <citation type="submission" date="2024-06" db="UniProtKB">
        <authorList>
            <consortium name="RefSeq"/>
        </authorList>
    </citation>
    <scope>NUCLEOTIDE SEQUENCE [LARGE SCALE GENOMIC DNA]</scope>
    <source>
        <strain evidence="17">MV2-25</strain>
    </source>
</reference>
<evidence type="ECO:0000259" key="14">
    <source>
        <dbReference type="Pfam" id="PF23188"/>
    </source>
</evidence>
<evidence type="ECO:0000259" key="16">
    <source>
        <dbReference type="Pfam" id="PF24874"/>
    </source>
</evidence>
<evidence type="ECO:0000256" key="2">
    <source>
        <dbReference type="ARBA" id="ARBA00007821"/>
    </source>
</evidence>
<feature type="domain" description="Piezo non-specific cation channel cap" evidence="12">
    <location>
        <begin position="2041"/>
        <end position="2328"/>
    </location>
</feature>
<evidence type="ECO:0000256" key="10">
    <source>
        <dbReference type="RuleBase" id="RU362023"/>
    </source>
</evidence>
<feature type="transmembrane region" description="Helical" evidence="10">
    <location>
        <begin position="1533"/>
        <end position="1551"/>
    </location>
</feature>
<feature type="transmembrane region" description="Helical" evidence="10">
    <location>
        <begin position="1769"/>
        <end position="1791"/>
    </location>
</feature>
<feature type="region of interest" description="Disordered" evidence="11">
    <location>
        <begin position="1689"/>
        <end position="1712"/>
    </location>
</feature>
<feature type="transmembrane region" description="Helical" evidence="10">
    <location>
        <begin position="57"/>
        <end position="76"/>
    </location>
</feature>
<dbReference type="InterPro" id="IPR031334">
    <property type="entry name" value="Piezo_cap_dom"/>
</dbReference>
<evidence type="ECO:0000256" key="7">
    <source>
        <dbReference type="ARBA" id="ARBA00023065"/>
    </source>
</evidence>
<feature type="transmembrane region" description="Helical" evidence="10">
    <location>
        <begin position="1209"/>
        <end position="1227"/>
    </location>
</feature>
<dbReference type="InParanoid" id="A0A6I8WED6"/>
<dbReference type="ExpressionAtlas" id="A0A6I8WED6">
    <property type="expression patterns" value="baseline"/>
</dbReference>
<feature type="transmembrane region" description="Helical" evidence="10">
    <location>
        <begin position="599"/>
        <end position="617"/>
    </location>
</feature>
<dbReference type="Pfam" id="PF15917">
    <property type="entry name" value="Piezo_TM25-28"/>
    <property type="match status" value="1"/>
</dbReference>
<dbReference type="InterPro" id="IPR056770">
    <property type="entry name" value="Piezo_THU9_anchor"/>
</dbReference>
<protein>
    <recommendedName>
        <fullName evidence="10">Piezo-type mechanosensitive ion channel component</fullName>
    </recommendedName>
</protein>
<feature type="transmembrane region" description="Helical" evidence="10">
    <location>
        <begin position="788"/>
        <end position="807"/>
    </location>
</feature>
<dbReference type="Pfam" id="PF24871">
    <property type="entry name" value="Piezo_TM1-24"/>
    <property type="match status" value="1"/>
</dbReference>
<feature type="transmembrane region" description="Helical" evidence="10">
    <location>
        <begin position="1105"/>
        <end position="1126"/>
    </location>
</feature>
<comment type="subcellular location">
    <subcellularLocation>
        <location evidence="1">Cell membrane</location>
        <topology evidence="1">Multi-pass membrane protein</topology>
    </subcellularLocation>
    <subcellularLocation>
        <location evidence="10">Membrane</location>
        <topology evidence="10">Multi-pass membrane protein</topology>
    </subcellularLocation>
</comment>
<dbReference type="Pfam" id="PF24874">
    <property type="entry name" value="Piezo_THU9_anchor"/>
    <property type="match status" value="1"/>
</dbReference>
<evidence type="ECO:0000259" key="15">
    <source>
        <dbReference type="Pfam" id="PF24871"/>
    </source>
</evidence>
<reference evidence="18" key="2">
    <citation type="submission" date="2025-08" db="UniProtKB">
        <authorList>
            <consortium name="RefSeq"/>
        </authorList>
    </citation>
    <scope>IDENTIFICATION</scope>
    <source>
        <strain evidence="18">MV-25-SWS-2005</strain>
        <tissue evidence="18">Whole body</tissue>
    </source>
</reference>
<keyword evidence="4" id="KW-1003">Cell membrane</keyword>
<feature type="compositionally biased region" description="Polar residues" evidence="11">
    <location>
        <begin position="2340"/>
        <end position="2350"/>
    </location>
</feature>
<keyword evidence="7" id="KW-0406">Ion transport</keyword>
<evidence type="ECO:0000256" key="4">
    <source>
        <dbReference type="ARBA" id="ARBA00022475"/>
    </source>
</evidence>
<dbReference type="GO" id="GO:0071260">
    <property type="term" value="P:cellular response to mechanical stimulus"/>
    <property type="evidence" value="ECO:0007669"/>
    <property type="project" value="TreeGrafter"/>
</dbReference>
<evidence type="ECO:0000256" key="5">
    <source>
        <dbReference type="ARBA" id="ARBA00022692"/>
    </source>
</evidence>
<dbReference type="Bgee" id="FBgn0272429">
    <property type="expression patterns" value="Expressed in male reproductive system and 1 other cell type or tissue"/>
</dbReference>
<feature type="transmembrane region" description="Helical" evidence="10">
    <location>
        <begin position="572"/>
        <end position="593"/>
    </location>
</feature>
<feature type="region of interest" description="Disordered" evidence="11">
    <location>
        <begin position="2340"/>
        <end position="2367"/>
    </location>
</feature>